<organism evidence="3 4">
    <name type="scientific">Dyella jejuensis</name>
    <dbReference type="NCBI Taxonomy" id="1432009"/>
    <lineage>
        <taxon>Bacteria</taxon>
        <taxon>Pseudomonadati</taxon>
        <taxon>Pseudomonadota</taxon>
        <taxon>Gammaproteobacteria</taxon>
        <taxon>Lysobacterales</taxon>
        <taxon>Rhodanobacteraceae</taxon>
        <taxon>Dyella</taxon>
    </lineage>
</organism>
<evidence type="ECO:0000256" key="1">
    <source>
        <dbReference type="SAM" id="SignalP"/>
    </source>
</evidence>
<keyword evidence="4" id="KW-1185">Reference proteome</keyword>
<dbReference type="InterPro" id="IPR011050">
    <property type="entry name" value="Pectin_lyase_fold/virulence"/>
</dbReference>
<gene>
    <name evidence="3" type="ORF">ISP15_15035</name>
</gene>
<dbReference type="Proteomes" id="UP001620461">
    <property type="component" value="Unassembled WGS sequence"/>
</dbReference>
<reference evidence="3 4" key="1">
    <citation type="submission" date="2020-10" db="EMBL/GenBank/DDBJ databases">
        <title>Phylogeny of dyella-like bacteria.</title>
        <authorList>
            <person name="Fu J."/>
        </authorList>
    </citation>
    <scope>NUCLEOTIDE SEQUENCE [LARGE SCALE GENOMIC DNA]</scope>
    <source>
        <strain evidence="3 4">JP1</strain>
    </source>
</reference>
<evidence type="ECO:0000259" key="2">
    <source>
        <dbReference type="Pfam" id="PF12708"/>
    </source>
</evidence>
<dbReference type="EMBL" id="JADIKJ010000017">
    <property type="protein sequence ID" value="MFK2901653.1"/>
    <property type="molecule type" value="Genomic_DNA"/>
</dbReference>
<dbReference type="Pfam" id="PF12708">
    <property type="entry name" value="Pect-lyase_RHGA_epim"/>
    <property type="match status" value="1"/>
</dbReference>
<feature type="signal peptide" evidence="1">
    <location>
        <begin position="1"/>
        <end position="27"/>
    </location>
</feature>
<proteinExistence type="predicted"/>
<accession>A0ABW8JKM0</accession>
<dbReference type="RefSeq" id="WP_404548466.1">
    <property type="nucleotide sequence ID" value="NZ_JADIKJ010000017.1"/>
</dbReference>
<comment type="caution">
    <text evidence="3">The sequence shown here is derived from an EMBL/GenBank/DDBJ whole genome shotgun (WGS) entry which is preliminary data.</text>
</comment>
<dbReference type="Gene3D" id="2.160.20.10">
    <property type="entry name" value="Single-stranded right-handed beta-helix, Pectin lyase-like"/>
    <property type="match status" value="1"/>
</dbReference>
<keyword evidence="1" id="KW-0732">Signal</keyword>
<feature type="domain" description="Rhamnogalacturonase A/B/Epimerase-like pectate lyase" evidence="2">
    <location>
        <begin position="36"/>
        <end position="236"/>
    </location>
</feature>
<dbReference type="InterPro" id="IPR024535">
    <property type="entry name" value="RHGA/B-epi-like_pectate_lyase"/>
</dbReference>
<protein>
    <recommendedName>
        <fullName evidence="2">Rhamnogalacturonase A/B/Epimerase-like pectate lyase domain-containing protein</fullName>
    </recommendedName>
</protein>
<name>A0ABW8JKM0_9GAMM</name>
<feature type="chain" id="PRO_5047424673" description="Rhamnogalacturonase A/B/Epimerase-like pectate lyase domain-containing protein" evidence="1">
    <location>
        <begin position="28"/>
        <end position="377"/>
    </location>
</feature>
<sequence length="377" mass="39335">MERRKFLGVFPIAAGSALLMHPGQVAAQSEQNSGIWTNVKAHGAVGDGATDDTAAIYAAISALQQNNDYRGGILYFPAGQYKCSSSLSFVAYSEGDVHNIIVRGDGPQCTVIDFTSAGSAAPGITFDAGAQFGIEDLMINGAPGNGVVIGNGNSVGSSSYCSFFSLKNLRVQNCGGNGFFLINAYMGTVSDCWSASNGDIGFLFAGYHTSIDVNRCYASSNTGIGWSLNGMTYSSFTACGSDKNVWGYAMTNMVGVAFNACGAESNQCEGWLLQTSTSSISGLPPQVNDIHGVTFTSCSSYFNSQKGANAFGSHIAALAQDGRPIQFKISGNTSFCNPGSSVSMVLNGSAGAITVYDELSYFDGTWVTSGSVTRKTF</sequence>
<evidence type="ECO:0000313" key="4">
    <source>
        <dbReference type="Proteomes" id="UP001620461"/>
    </source>
</evidence>
<dbReference type="SUPFAM" id="SSF51126">
    <property type="entry name" value="Pectin lyase-like"/>
    <property type="match status" value="1"/>
</dbReference>
<dbReference type="InterPro" id="IPR012334">
    <property type="entry name" value="Pectin_lyas_fold"/>
</dbReference>
<evidence type="ECO:0000313" key="3">
    <source>
        <dbReference type="EMBL" id="MFK2901653.1"/>
    </source>
</evidence>